<protein>
    <submittedName>
        <fullName evidence="3">Glycosyl transferase group 1</fullName>
    </submittedName>
</protein>
<dbReference type="PANTHER" id="PTHR45947:SF3">
    <property type="entry name" value="SULFOQUINOVOSYL TRANSFERASE SQD2"/>
    <property type="match status" value="1"/>
</dbReference>
<dbReference type="AlphaFoldDB" id="A0A2Z6B1J7"/>
<dbReference type="PANTHER" id="PTHR45947">
    <property type="entry name" value="SULFOQUINOVOSYL TRANSFERASE SQD2"/>
    <property type="match status" value="1"/>
</dbReference>
<keyword evidence="3" id="KW-0808">Transferase</keyword>
<dbReference type="GO" id="GO:0016757">
    <property type="term" value="F:glycosyltransferase activity"/>
    <property type="evidence" value="ECO:0007669"/>
    <property type="project" value="TreeGrafter"/>
</dbReference>
<organism evidence="3 4">
    <name type="scientific">Desulfovibrio ferrophilus</name>
    <dbReference type="NCBI Taxonomy" id="241368"/>
    <lineage>
        <taxon>Bacteria</taxon>
        <taxon>Pseudomonadati</taxon>
        <taxon>Thermodesulfobacteriota</taxon>
        <taxon>Desulfovibrionia</taxon>
        <taxon>Desulfovibrionales</taxon>
        <taxon>Desulfovibrionaceae</taxon>
        <taxon>Desulfovibrio</taxon>
    </lineage>
</organism>
<dbReference type="InterPro" id="IPR001296">
    <property type="entry name" value="Glyco_trans_1"/>
</dbReference>
<reference evidence="3 4" key="1">
    <citation type="journal article" date="2018" name="Sci. Adv.">
        <title>Multi-heme cytochromes provide a pathway for survival in energy-limited environments.</title>
        <authorList>
            <person name="Deng X."/>
            <person name="Dohmae N."/>
            <person name="Nealson K.H."/>
            <person name="Hashimoto K."/>
            <person name="Okamoto A."/>
        </authorList>
    </citation>
    <scope>NUCLEOTIDE SEQUENCE [LARGE SCALE GENOMIC DNA]</scope>
    <source>
        <strain evidence="3 4">IS5</strain>
    </source>
</reference>
<dbReference type="SUPFAM" id="SSF53756">
    <property type="entry name" value="UDP-Glycosyltransferase/glycogen phosphorylase"/>
    <property type="match status" value="1"/>
</dbReference>
<feature type="domain" description="Glycosyl transferase family 1" evidence="1">
    <location>
        <begin position="206"/>
        <end position="375"/>
    </location>
</feature>
<feature type="domain" description="Glycosyltransferase subfamily 4-like N-terminal" evidence="2">
    <location>
        <begin position="24"/>
        <end position="195"/>
    </location>
</feature>
<dbReference type="Pfam" id="PF00534">
    <property type="entry name" value="Glycos_transf_1"/>
    <property type="match status" value="1"/>
</dbReference>
<evidence type="ECO:0000259" key="2">
    <source>
        <dbReference type="Pfam" id="PF13439"/>
    </source>
</evidence>
<gene>
    <name evidence="3" type="ORF">DFE_2540</name>
</gene>
<dbReference type="Gene3D" id="3.40.50.2000">
    <property type="entry name" value="Glycogen Phosphorylase B"/>
    <property type="match status" value="2"/>
</dbReference>
<name>A0A2Z6B1J7_9BACT</name>
<proteinExistence type="predicted"/>
<accession>A0A2Z6B1J7</accession>
<dbReference type="EMBL" id="AP017378">
    <property type="protein sequence ID" value="BBD09266.1"/>
    <property type="molecule type" value="Genomic_DNA"/>
</dbReference>
<dbReference type="RefSeq" id="WP_172961742.1">
    <property type="nucleotide sequence ID" value="NZ_AP017378.1"/>
</dbReference>
<dbReference type="CDD" id="cd03794">
    <property type="entry name" value="GT4_WbuB-like"/>
    <property type="match status" value="1"/>
</dbReference>
<sequence>MAFSILYVTREDHPSFRVDLAVLFGRALPRLGITSTLVAQRNGNPESPWPGGQAVTVPASKGLFSRHVGGLLHGVRSVAKLAKDHDAVQVRNKIVTGLVALVLARRACRPFFYWMTFPFPQDDLLRARIQGLTLGPLRLALTFVRGHATRWLLERLLLPHCDHVFVQSERMKQDLMAVGLSAEKMTPVPMGVDMDAMDALQPAPQALPFEPQARVLVYLGACDRSRGIEFLLDVLERVRAQQPQAVLLVVGDAAEAADHEHLQTLIRSRSLEEAVHVTGWLPREQALGLARASEVGVCALPADFIFDSMSPTKAVELMALGLPVVVTEHPDQGTLVRAGGGGFCTDYDPRAFAQAVLSLLDDPDMARAMGEQGREYAREHRSYSHLAEALAAQYGKLASEYARGQES</sequence>
<keyword evidence="4" id="KW-1185">Reference proteome</keyword>
<dbReference type="Proteomes" id="UP000269883">
    <property type="component" value="Chromosome"/>
</dbReference>
<dbReference type="KEGG" id="dfl:DFE_2540"/>
<dbReference type="InterPro" id="IPR050194">
    <property type="entry name" value="Glycosyltransferase_grp1"/>
</dbReference>
<dbReference type="Pfam" id="PF13439">
    <property type="entry name" value="Glyco_transf_4"/>
    <property type="match status" value="1"/>
</dbReference>
<dbReference type="InterPro" id="IPR028098">
    <property type="entry name" value="Glyco_trans_4-like_N"/>
</dbReference>
<evidence type="ECO:0000313" key="3">
    <source>
        <dbReference type="EMBL" id="BBD09266.1"/>
    </source>
</evidence>
<evidence type="ECO:0000313" key="4">
    <source>
        <dbReference type="Proteomes" id="UP000269883"/>
    </source>
</evidence>
<evidence type="ECO:0000259" key="1">
    <source>
        <dbReference type="Pfam" id="PF00534"/>
    </source>
</evidence>